<dbReference type="Gene3D" id="3.90.640.20">
    <property type="entry name" value="Heat-shock cognate protein, ATPase"/>
    <property type="match status" value="1"/>
</dbReference>
<evidence type="ECO:0000313" key="4">
    <source>
        <dbReference type="Proteomes" id="UP000199440"/>
    </source>
</evidence>
<name>A0A1G9LV02_9FLAO</name>
<feature type="domain" description="DUF3298" evidence="1">
    <location>
        <begin position="164"/>
        <end position="235"/>
    </location>
</feature>
<evidence type="ECO:0000313" key="3">
    <source>
        <dbReference type="EMBL" id="SDL65567.1"/>
    </source>
</evidence>
<dbReference type="Gene3D" id="3.30.565.40">
    <property type="entry name" value="Fervidobacterium nodosum Rt17-B1 like"/>
    <property type="match status" value="1"/>
</dbReference>
<dbReference type="Proteomes" id="UP000199440">
    <property type="component" value="Unassembled WGS sequence"/>
</dbReference>
<dbReference type="Pfam" id="PF11738">
    <property type="entry name" value="DUF3298"/>
    <property type="match status" value="1"/>
</dbReference>
<evidence type="ECO:0008006" key="5">
    <source>
        <dbReference type="Google" id="ProtNLM"/>
    </source>
</evidence>
<proteinExistence type="predicted"/>
<sequence>MKTSITCLVLFLVLFSCKKEDKLTFEPLVITQHECADCPEVSISIPNAIEQTKLTRTINRTLKEEIISLLLYDDDLEATTIEEAITSFTHGYTELREEYADETAQWEAKIDGEKVYEDDVLLTIELNTYLFTGGAHGYGSKRFLNFDKKKGTELENWQLFKDLENFQKYAETEFRIKESIPEGKPINSTGFMFERDSFYLPENIGLTKEGLKLLYNQYEVASYADGPIELTLPYSDVKKFLAAKIKS</sequence>
<organism evidence="3 4">
    <name type="scientific">Kriegella aquimaris</name>
    <dbReference type="NCBI Taxonomy" id="192904"/>
    <lineage>
        <taxon>Bacteria</taxon>
        <taxon>Pseudomonadati</taxon>
        <taxon>Bacteroidota</taxon>
        <taxon>Flavobacteriia</taxon>
        <taxon>Flavobacteriales</taxon>
        <taxon>Flavobacteriaceae</taxon>
        <taxon>Kriegella</taxon>
    </lineage>
</organism>
<dbReference type="EMBL" id="FNGV01000002">
    <property type="protein sequence ID" value="SDL65567.1"/>
    <property type="molecule type" value="Genomic_DNA"/>
</dbReference>
<feature type="domain" description="Deacetylase PdaC" evidence="2">
    <location>
        <begin position="36"/>
        <end position="137"/>
    </location>
</feature>
<evidence type="ECO:0000259" key="1">
    <source>
        <dbReference type="Pfam" id="PF11738"/>
    </source>
</evidence>
<keyword evidence="4" id="KW-1185">Reference proteome</keyword>
<dbReference type="Pfam" id="PF13739">
    <property type="entry name" value="PdaC"/>
    <property type="match status" value="1"/>
</dbReference>
<protein>
    <recommendedName>
        <fullName evidence="5">Deacetylase PdaC domain-containing protein</fullName>
    </recommendedName>
</protein>
<dbReference type="InterPro" id="IPR025303">
    <property type="entry name" value="PdaC"/>
</dbReference>
<accession>A0A1G9LV02</accession>
<dbReference type="RefSeq" id="WP_089886645.1">
    <property type="nucleotide sequence ID" value="NZ_FNGV01000002.1"/>
</dbReference>
<dbReference type="AlphaFoldDB" id="A0A1G9LV02"/>
<evidence type="ECO:0000259" key="2">
    <source>
        <dbReference type="Pfam" id="PF13739"/>
    </source>
</evidence>
<gene>
    <name evidence="3" type="ORF">SAMN04488514_102238</name>
</gene>
<dbReference type="OrthoDB" id="594879at2"/>
<dbReference type="InterPro" id="IPR021729">
    <property type="entry name" value="DUF3298"/>
</dbReference>
<dbReference type="STRING" id="192904.SAMN04488514_102238"/>
<dbReference type="InterPro" id="IPR037126">
    <property type="entry name" value="PdaC/RsiV-like_sf"/>
</dbReference>
<reference evidence="3 4" key="1">
    <citation type="submission" date="2016-10" db="EMBL/GenBank/DDBJ databases">
        <authorList>
            <person name="de Groot N.N."/>
        </authorList>
    </citation>
    <scope>NUCLEOTIDE SEQUENCE [LARGE SCALE GENOMIC DNA]</scope>
    <source>
        <strain evidence="3 4">DSM 19886</strain>
    </source>
</reference>
<dbReference type="PROSITE" id="PS51257">
    <property type="entry name" value="PROKAR_LIPOPROTEIN"/>
    <property type="match status" value="1"/>
</dbReference>